<dbReference type="PROSITE" id="PS50082">
    <property type="entry name" value="WD_REPEATS_2"/>
    <property type="match status" value="2"/>
</dbReference>
<keyword evidence="2" id="KW-0677">Repeat</keyword>
<dbReference type="OrthoDB" id="308449at2759"/>
<proteinExistence type="predicted"/>
<comment type="function">
    <text evidence="3">Negatively regulates the PAK1 kinase. PAK1 is a member of the PAK kinase family, which has been shown to play a positive role in the regulation of signaling pathways involving MAPK8 and RELA. PAK1 exists as an inactive homodimer, which is activated by binding of small GTPases such as CDC42 to an N-terminal regulatory domain. PAK1IP1 also binds to the N-terminus of PAK1, and inhibits the specific activation of PAK1 by CDC42. May be involved in ribosomal large subunit assembly.</text>
</comment>
<evidence type="ECO:0000256" key="3">
    <source>
        <dbReference type="ARBA" id="ARBA00045213"/>
    </source>
</evidence>
<feature type="repeat" description="WD" evidence="4">
    <location>
        <begin position="76"/>
        <end position="106"/>
    </location>
</feature>
<dbReference type="Gene3D" id="2.130.10.10">
    <property type="entry name" value="YVTN repeat-like/Quinoprotein amine dehydrogenase"/>
    <property type="match status" value="2"/>
</dbReference>
<feature type="compositionally biased region" description="Basic residues" evidence="5">
    <location>
        <begin position="366"/>
        <end position="380"/>
    </location>
</feature>
<dbReference type="InterPro" id="IPR001680">
    <property type="entry name" value="WD40_rpt"/>
</dbReference>
<dbReference type="PANTHER" id="PTHR44675:SF1">
    <property type="entry name" value="P21-ACTIVATED PROTEIN KINASE-INTERACTING PROTEIN 1"/>
    <property type="match status" value="1"/>
</dbReference>
<evidence type="ECO:0000313" key="7">
    <source>
        <dbReference type="Proteomes" id="UP000186922"/>
    </source>
</evidence>
<feature type="repeat" description="WD" evidence="4">
    <location>
        <begin position="117"/>
        <end position="150"/>
    </location>
</feature>
<name>A0A1D1VSL4_RAMVA</name>
<accession>A0A1D1VSL4</accession>
<dbReference type="AlphaFoldDB" id="A0A1D1VSL4"/>
<evidence type="ECO:0000256" key="5">
    <source>
        <dbReference type="SAM" id="MobiDB-lite"/>
    </source>
</evidence>
<dbReference type="PANTHER" id="PTHR44675">
    <property type="entry name" value="PAK1 INTERACTING PROTEIN 1"/>
    <property type="match status" value="1"/>
</dbReference>
<sequence length="393" mass="43500">MEVLAGSYDGLVVAYRLDVGQDSSTSLKVTQRFNDVSHNGCVRVMAVSEKGIVASGSTDESVRLFDLLRNSDIGSLVSHEGDVNSLKFMGKDFLYTASSDGTIKMWRTRIWELQRTLKGHKGAVLGFDIHPSKKLALSVGGDKKLIAWDLVAGKYSFIRNIKKVYETLVFSPSGSRFLLRTGTTVEAYDLTQTEPIYVQDLKSHVNDCAFLSDELFVTADDTGKVKVWSIPVKKMEFEFYAHEARVRSVVPLRSSDKSRFVIASCSGQDETIKAWSVSISEMKATLVAWVATGCRLTCLTVHSTPEVADQLLNRPPVEQPANSVDSEKDSQSTTETPPETLKATDGPVTQELPKKKLKNSVIAMGSKKKKVNDMKKRKRNQPVAGLQKTRKIK</sequence>
<dbReference type="InterPro" id="IPR036322">
    <property type="entry name" value="WD40_repeat_dom_sf"/>
</dbReference>
<organism evidence="6 7">
    <name type="scientific">Ramazzottius varieornatus</name>
    <name type="common">Water bear</name>
    <name type="synonym">Tardigrade</name>
    <dbReference type="NCBI Taxonomy" id="947166"/>
    <lineage>
        <taxon>Eukaryota</taxon>
        <taxon>Metazoa</taxon>
        <taxon>Ecdysozoa</taxon>
        <taxon>Tardigrada</taxon>
        <taxon>Eutardigrada</taxon>
        <taxon>Parachela</taxon>
        <taxon>Hypsibioidea</taxon>
        <taxon>Ramazzottiidae</taxon>
        <taxon>Ramazzottius</taxon>
    </lineage>
</organism>
<keyword evidence="7" id="KW-1185">Reference proteome</keyword>
<dbReference type="SMART" id="SM00320">
    <property type="entry name" value="WD40"/>
    <property type="match status" value="5"/>
</dbReference>
<evidence type="ECO:0008006" key="8">
    <source>
        <dbReference type="Google" id="ProtNLM"/>
    </source>
</evidence>
<gene>
    <name evidence="6" type="primary">RvY_13248-1</name>
    <name evidence="6" type="synonym">RvY_13248.1</name>
    <name evidence="6" type="ORF">RvY_13248</name>
</gene>
<dbReference type="InterPro" id="IPR051959">
    <property type="entry name" value="PAK1-Kinase_Regulator"/>
</dbReference>
<feature type="region of interest" description="Disordered" evidence="5">
    <location>
        <begin position="310"/>
        <end position="393"/>
    </location>
</feature>
<protein>
    <recommendedName>
        <fullName evidence="8">P21-activated protein kinase-interacting protein 1-like</fullName>
    </recommendedName>
</protein>
<comment type="caution">
    <text evidence="6">The sequence shown here is derived from an EMBL/GenBank/DDBJ whole genome shotgun (WGS) entry which is preliminary data.</text>
</comment>
<evidence type="ECO:0000313" key="6">
    <source>
        <dbReference type="EMBL" id="GAV02718.1"/>
    </source>
</evidence>
<reference evidence="6 7" key="1">
    <citation type="journal article" date="2016" name="Nat. Commun.">
        <title>Extremotolerant tardigrade genome and improved radiotolerance of human cultured cells by tardigrade-unique protein.</title>
        <authorList>
            <person name="Hashimoto T."/>
            <person name="Horikawa D.D."/>
            <person name="Saito Y."/>
            <person name="Kuwahara H."/>
            <person name="Kozuka-Hata H."/>
            <person name="Shin-I T."/>
            <person name="Minakuchi Y."/>
            <person name="Ohishi K."/>
            <person name="Motoyama A."/>
            <person name="Aizu T."/>
            <person name="Enomoto A."/>
            <person name="Kondo K."/>
            <person name="Tanaka S."/>
            <person name="Hara Y."/>
            <person name="Koshikawa S."/>
            <person name="Sagara H."/>
            <person name="Miura T."/>
            <person name="Yokobori S."/>
            <person name="Miyagawa K."/>
            <person name="Suzuki Y."/>
            <person name="Kubo T."/>
            <person name="Oyama M."/>
            <person name="Kohara Y."/>
            <person name="Fujiyama A."/>
            <person name="Arakawa K."/>
            <person name="Katayama T."/>
            <person name="Toyoda A."/>
            <person name="Kunieda T."/>
        </authorList>
    </citation>
    <scope>NUCLEOTIDE SEQUENCE [LARGE SCALE GENOMIC DNA]</scope>
    <source>
        <strain evidence="6 7">YOKOZUNA-1</strain>
    </source>
</reference>
<keyword evidence="1 4" id="KW-0853">WD repeat</keyword>
<evidence type="ECO:0000256" key="2">
    <source>
        <dbReference type="ARBA" id="ARBA00022737"/>
    </source>
</evidence>
<dbReference type="EMBL" id="BDGG01000008">
    <property type="protein sequence ID" value="GAV02718.1"/>
    <property type="molecule type" value="Genomic_DNA"/>
</dbReference>
<evidence type="ECO:0000256" key="4">
    <source>
        <dbReference type="PROSITE-ProRule" id="PRU00221"/>
    </source>
</evidence>
<dbReference type="PROSITE" id="PS50294">
    <property type="entry name" value="WD_REPEATS_REGION"/>
    <property type="match status" value="2"/>
</dbReference>
<evidence type="ECO:0000256" key="1">
    <source>
        <dbReference type="ARBA" id="ARBA00022574"/>
    </source>
</evidence>
<dbReference type="SUPFAM" id="SSF50978">
    <property type="entry name" value="WD40 repeat-like"/>
    <property type="match status" value="1"/>
</dbReference>
<dbReference type="Pfam" id="PF00400">
    <property type="entry name" value="WD40"/>
    <property type="match status" value="4"/>
</dbReference>
<dbReference type="InterPro" id="IPR019775">
    <property type="entry name" value="WD40_repeat_CS"/>
</dbReference>
<dbReference type="Proteomes" id="UP000186922">
    <property type="component" value="Unassembled WGS sequence"/>
</dbReference>
<dbReference type="STRING" id="947166.A0A1D1VSL4"/>
<dbReference type="PROSITE" id="PS00678">
    <property type="entry name" value="WD_REPEATS_1"/>
    <property type="match status" value="1"/>
</dbReference>
<dbReference type="InterPro" id="IPR015943">
    <property type="entry name" value="WD40/YVTN_repeat-like_dom_sf"/>
</dbReference>